<gene>
    <name evidence="1" type="ORF">MAMC_01552</name>
</gene>
<dbReference type="AlphaFoldDB" id="A0A5E6MMQ0"/>
<sequence length="218" mass="24150">MLPPPLIEIGNRFGLLGLPQTPRRKRLSFLPESPDPRLRRGVLSHALTEVVAPGPGSGLLLSAALRFCLPKGMPMALVDGADSFDPKSALAGPSPSLLWVRCRLLREILFAADLLLRDGNFPWVWIDLCRLPLRGLGRIPPTTWHRFQRLSEKRGTATILVTPSALVPAARERYRIDFPLSRDCLEEPRQALWQKLRWIPLRLSGLGDPEAPPAATAG</sequence>
<organism evidence="1 2">
    <name type="scientific">Methylacidimicrobium cyclopophantes</name>
    <dbReference type="NCBI Taxonomy" id="1041766"/>
    <lineage>
        <taxon>Bacteria</taxon>
        <taxon>Pseudomonadati</taxon>
        <taxon>Verrucomicrobiota</taxon>
        <taxon>Methylacidimicrobium</taxon>
    </lineage>
</organism>
<dbReference type="RefSeq" id="WP_142525536.1">
    <property type="nucleotide sequence ID" value="NZ_CABFUZ020000158.1"/>
</dbReference>
<dbReference type="OrthoDB" id="193745at2"/>
<dbReference type="Proteomes" id="UP000381693">
    <property type="component" value="Unassembled WGS sequence"/>
</dbReference>
<accession>A0A5E6MMQ0</accession>
<comment type="caution">
    <text evidence="1">The sequence shown here is derived from an EMBL/GenBank/DDBJ whole genome shotgun (WGS) entry which is preliminary data.</text>
</comment>
<dbReference type="EMBL" id="CABFUZ020000158">
    <property type="protein sequence ID" value="VVM07321.1"/>
    <property type="molecule type" value="Genomic_DNA"/>
</dbReference>
<reference evidence="1" key="1">
    <citation type="submission" date="2019-09" db="EMBL/GenBank/DDBJ databases">
        <authorList>
            <person name="Cremers G."/>
        </authorList>
    </citation>
    <scope>NUCLEOTIDE SEQUENCE [LARGE SCALE GENOMIC DNA]</scope>
    <source>
        <strain evidence="1">3B</strain>
    </source>
</reference>
<name>A0A5E6MMQ0_9BACT</name>
<proteinExistence type="predicted"/>
<protein>
    <recommendedName>
        <fullName evidence="3">DNA recombination and repair protein Rad51-like C-terminal domain-containing protein</fullName>
    </recommendedName>
</protein>
<evidence type="ECO:0000313" key="2">
    <source>
        <dbReference type="Proteomes" id="UP000381693"/>
    </source>
</evidence>
<evidence type="ECO:0000313" key="1">
    <source>
        <dbReference type="EMBL" id="VVM07321.1"/>
    </source>
</evidence>
<keyword evidence="2" id="KW-1185">Reference proteome</keyword>
<evidence type="ECO:0008006" key="3">
    <source>
        <dbReference type="Google" id="ProtNLM"/>
    </source>
</evidence>